<organism evidence="8 9">
    <name type="scientific">Maruca vitrata nucleopolyhedrovirus</name>
    <dbReference type="NCBI Taxonomy" id="1307954"/>
    <lineage>
        <taxon>Viruses</taxon>
        <taxon>Viruses incertae sedis</taxon>
        <taxon>Naldaviricetes</taxon>
        <taxon>Lefavirales</taxon>
        <taxon>Baculoviridae</taxon>
        <taxon>Alphabaculovirus</taxon>
        <taxon>Alphabaculovirus mavitratae</taxon>
    </lineage>
</organism>
<dbReference type="InterPro" id="IPR013083">
    <property type="entry name" value="Znf_RING/FYVE/PHD"/>
</dbReference>
<accession>A1YRI1</accession>
<keyword evidence="3" id="KW-0862">Zinc</keyword>
<feature type="domain" description="RING-type" evidence="7">
    <location>
        <begin position="129"/>
        <end position="173"/>
    </location>
</feature>
<evidence type="ECO:0000313" key="9">
    <source>
        <dbReference type="Proteomes" id="UP000214542"/>
    </source>
</evidence>
<feature type="region of interest" description="Disordered" evidence="6">
    <location>
        <begin position="91"/>
        <end position="120"/>
    </location>
</feature>
<gene>
    <name evidence="8" type="primary">ie-2</name>
</gene>
<protein>
    <submittedName>
        <fullName evidence="8">IE-2</fullName>
    </submittedName>
</protein>
<dbReference type="PROSITE" id="PS00518">
    <property type="entry name" value="ZF_RING_1"/>
    <property type="match status" value="1"/>
</dbReference>
<sequence>MSRRISNSGRRHIPNLLSRRRINFTSSPETPRNLERRQEIVVQTIGNINEPLMRTYHRQGITYNVHGQVNVSNDDPLEEDIILISDDQNTTQELAPRSSTPSPPPPPSFSSPPPSLSSQQPEEEIEVSCNICFTTFKDTKNVNSSFVTSIHCNHAVCFKCYVKIILNNSVYKCFCGATSSNFRVYNKDGYVEFKPSGAALNENSIKQHWCELLENNTVNNISADLNYVERLQKELKQMQTELSNLRVRVGHRMTMMDSDYIMLKHKHAVAELDLQKANYDLQEANKKSEELQSTVKMLQDQLDKQVAESQVKFEEFKHCNSDLVLKLQNVMSN</sequence>
<feature type="coiled-coil region" evidence="5">
    <location>
        <begin position="221"/>
        <end position="308"/>
    </location>
</feature>
<dbReference type="KEGG" id="vg:4642962"/>
<dbReference type="InterPro" id="IPR001841">
    <property type="entry name" value="Znf_RING"/>
</dbReference>
<evidence type="ECO:0000256" key="2">
    <source>
        <dbReference type="ARBA" id="ARBA00022771"/>
    </source>
</evidence>
<name>A1YRI1_9ABAC</name>
<dbReference type="GeneID" id="4642962"/>
<evidence type="ECO:0000256" key="1">
    <source>
        <dbReference type="ARBA" id="ARBA00022723"/>
    </source>
</evidence>
<dbReference type="InterPro" id="IPR017907">
    <property type="entry name" value="Znf_RING_CS"/>
</dbReference>
<dbReference type="Gene3D" id="3.30.40.10">
    <property type="entry name" value="Zinc/RING finger domain, C3HC4 (zinc finger)"/>
    <property type="match status" value="1"/>
</dbReference>
<evidence type="ECO:0000256" key="4">
    <source>
        <dbReference type="PROSITE-ProRule" id="PRU00175"/>
    </source>
</evidence>
<dbReference type="GO" id="GO:0008270">
    <property type="term" value="F:zinc ion binding"/>
    <property type="evidence" value="ECO:0007669"/>
    <property type="project" value="UniProtKB-KW"/>
</dbReference>
<dbReference type="EMBL" id="EF125867">
    <property type="protein sequence ID" value="ABM05435.1"/>
    <property type="molecule type" value="Genomic_DNA"/>
</dbReference>
<feature type="compositionally biased region" description="Pro residues" evidence="6">
    <location>
        <begin position="101"/>
        <end position="115"/>
    </location>
</feature>
<evidence type="ECO:0000256" key="5">
    <source>
        <dbReference type="SAM" id="Coils"/>
    </source>
</evidence>
<proteinExistence type="predicted"/>
<evidence type="ECO:0000256" key="3">
    <source>
        <dbReference type="ARBA" id="ARBA00022833"/>
    </source>
</evidence>
<keyword evidence="5" id="KW-0175">Coiled coil</keyword>
<keyword evidence="2 4" id="KW-0863">Zinc-finger</keyword>
<dbReference type="PROSITE" id="PS50089">
    <property type="entry name" value="ZF_RING_2"/>
    <property type="match status" value="1"/>
</dbReference>
<dbReference type="OrthoDB" id="13124at10239"/>
<evidence type="ECO:0000259" key="7">
    <source>
        <dbReference type="PROSITE" id="PS50089"/>
    </source>
</evidence>
<dbReference type="SUPFAM" id="SSF57850">
    <property type="entry name" value="RING/U-box"/>
    <property type="match status" value="1"/>
</dbReference>
<reference evidence="8 9" key="1">
    <citation type="journal article" date="2008" name="J. Gen. Virol.">
        <title>Genomic and host range studies of Maruca vitrata nucleopolyhedrovirus.</title>
        <authorList>
            <person name="Chen Y.R."/>
            <person name="Wu C.Y."/>
            <person name="Lee S.T."/>
            <person name="Wu Y.J."/>
            <person name="Lo C.F."/>
            <person name="Tsai M.F."/>
            <person name="Wang C.H."/>
        </authorList>
    </citation>
    <scope>NUCLEOTIDE SEQUENCE [LARGE SCALE GENOMIC DNA]</scope>
</reference>
<evidence type="ECO:0000256" key="6">
    <source>
        <dbReference type="SAM" id="MobiDB-lite"/>
    </source>
</evidence>
<dbReference type="RefSeq" id="YP_950849.1">
    <property type="nucleotide sequence ID" value="NC_008725.1"/>
</dbReference>
<keyword evidence="9" id="KW-1185">Reference proteome</keyword>
<evidence type="ECO:0000313" key="8">
    <source>
        <dbReference type="EMBL" id="ABM05435.1"/>
    </source>
</evidence>
<dbReference type="Proteomes" id="UP000214542">
    <property type="component" value="Segment"/>
</dbReference>
<keyword evidence="1" id="KW-0479">Metal-binding</keyword>